<keyword evidence="5" id="KW-1185">Reference proteome</keyword>
<evidence type="ECO:0000256" key="2">
    <source>
        <dbReference type="SAM" id="SignalP"/>
    </source>
</evidence>
<dbReference type="Gene3D" id="2.30.30.240">
    <property type="entry name" value="PRC-barrel domain"/>
    <property type="match status" value="3"/>
</dbReference>
<organism evidence="4 5">
    <name type="scientific">Mesorhizobium ciceri</name>
    <dbReference type="NCBI Taxonomy" id="39645"/>
    <lineage>
        <taxon>Bacteria</taxon>
        <taxon>Pseudomonadati</taxon>
        <taxon>Pseudomonadota</taxon>
        <taxon>Alphaproteobacteria</taxon>
        <taxon>Hyphomicrobiales</taxon>
        <taxon>Phyllobacteriaceae</taxon>
        <taxon>Mesorhizobium</taxon>
    </lineage>
</organism>
<protein>
    <submittedName>
        <fullName evidence="4">PRC-barrel domain-containing protein</fullName>
    </submittedName>
</protein>
<dbReference type="InterPro" id="IPR011033">
    <property type="entry name" value="PRC_barrel-like_sf"/>
</dbReference>
<evidence type="ECO:0000259" key="3">
    <source>
        <dbReference type="Pfam" id="PF05239"/>
    </source>
</evidence>
<feature type="region of interest" description="Disordered" evidence="1">
    <location>
        <begin position="131"/>
        <end position="165"/>
    </location>
</feature>
<feature type="compositionally biased region" description="Low complexity" evidence="1">
    <location>
        <begin position="145"/>
        <end position="163"/>
    </location>
</feature>
<name>A0AB38TGY6_9HYPH</name>
<sequence length="439" mass="45740">MIRNLLATTALATFVATGAYAQNATNTAPATPAVQEPAAAPVPRAEGSIVTNIIGESVYNGTGDDAENIGKVSDVVFDKDGQAKSVVIDVGGFLGVGAKSVAFDYGKLQWAEKNGDRWLVAQTTKDELTAQAEFDKKPYSPTPAPAASTDATAPAAPATTDTAQKPVDMNAASAEPVKRADGNLATNIIGENVYNGTGDDAQNIGDVNDIVLTKDGKAQYLVIGVGGFLGLGAKNVTYDFSKAQWAEKNGDRWLVAQTTKEELQAQPDFNRKAYDPAPATTASNAPAAVAPAAAPAAAPSDKTAQAPAPTTPDASAPDQTKTAAIDKSTLTEMPVGEIRADDLKGTTVYGANDAKVGEIGDVVLAPDKKADAVIVDVGGFLGIGEKEVAVGMDNLKFMTDKAGNKYLYTTFTKEQLEAQTAYDKGSYAEKRDQQRMIVR</sequence>
<feature type="domain" description="PRC-barrel" evidence="3">
    <location>
        <begin position="336"/>
        <end position="416"/>
    </location>
</feature>
<dbReference type="Proteomes" id="UP001060070">
    <property type="component" value="Chromosome"/>
</dbReference>
<feature type="domain" description="PRC-barrel" evidence="3">
    <location>
        <begin position="184"/>
        <end position="262"/>
    </location>
</feature>
<feature type="compositionally biased region" description="Basic and acidic residues" evidence="1">
    <location>
        <begin position="264"/>
        <end position="274"/>
    </location>
</feature>
<dbReference type="PANTHER" id="PTHR36505:SF1">
    <property type="entry name" value="BLR1072 PROTEIN"/>
    <property type="match status" value="1"/>
</dbReference>
<gene>
    <name evidence="4" type="ORF">LRP29_09055</name>
</gene>
<reference evidence="4 5" key="1">
    <citation type="journal article" date="2022" name="Microbiol. Resour. Announc.">
        <title>Complete Genome Sequence of Mesorhizobium ciceri Strain R30, a Rhizobium Used as a Commercial Inoculant for Chickpea in Argentina.</title>
        <authorList>
            <person name="Foresto E."/>
            <person name="Revale S."/>
            <person name="Primo E."/>
            <person name="Nievas F."/>
            <person name="Carezzano E."/>
            <person name="Puente M."/>
            <person name="Alzari P."/>
            <person name="Mart M."/>
            <person name="Ben-Assaya M."/>
            <person name="Mornico D."/>
            <person name="Santoro M."/>
            <person name="Mart F."/>
            <person name="Giordano W."/>
            <person name="Bogino P."/>
        </authorList>
    </citation>
    <scope>NUCLEOTIDE SEQUENCE [LARGE SCALE GENOMIC DNA]</scope>
    <source>
        <strain evidence="4 5">R30</strain>
    </source>
</reference>
<dbReference type="EMBL" id="CP088147">
    <property type="protein sequence ID" value="UTU53522.1"/>
    <property type="molecule type" value="Genomic_DNA"/>
</dbReference>
<feature type="signal peptide" evidence="2">
    <location>
        <begin position="1"/>
        <end position="21"/>
    </location>
</feature>
<dbReference type="AlphaFoldDB" id="A0AB38TGY6"/>
<feature type="region of interest" description="Disordered" evidence="1">
    <location>
        <begin position="264"/>
        <end position="321"/>
    </location>
</feature>
<evidence type="ECO:0000256" key="1">
    <source>
        <dbReference type="SAM" id="MobiDB-lite"/>
    </source>
</evidence>
<dbReference type="InterPro" id="IPR027275">
    <property type="entry name" value="PRC-brl_dom"/>
</dbReference>
<keyword evidence="2" id="KW-0732">Signal</keyword>
<proteinExistence type="predicted"/>
<dbReference type="PANTHER" id="PTHR36505">
    <property type="entry name" value="BLR1072 PROTEIN"/>
    <property type="match status" value="1"/>
</dbReference>
<dbReference type="SUPFAM" id="SSF50346">
    <property type="entry name" value="PRC-barrel domain"/>
    <property type="match status" value="3"/>
</dbReference>
<dbReference type="Pfam" id="PF05239">
    <property type="entry name" value="PRC"/>
    <property type="match status" value="3"/>
</dbReference>
<feature type="compositionally biased region" description="Low complexity" evidence="1">
    <location>
        <begin position="276"/>
        <end position="320"/>
    </location>
</feature>
<evidence type="ECO:0000313" key="4">
    <source>
        <dbReference type="EMBL" id="UTU53522.1"/>
    </source>
</evidence>
<dbReference type="RefSeq" id="WP_024503017.1">
    <property type="nucleotide sequence ID" value="NZ_CP088147.1"/>
</dbReference>
<feature type="domain" description="PRC-barrel" evidence="3">
    <location>
        <begin position="50"/>
        <end position="127"/>
    </location>
</feature>
<feature type="chain" id="PRO_5044215789" evidence="2">
    <location>
        <begin position="22"/>
        <end position="439"/>
    </location>
</feature>
<accession>A0AB38TGY6</accession>
<evidence type="ECO:0000313" key="5">
    <source>
        <dbReference type="Proteomes" id="UP001060070"/>
    </source>
</evidence>